<evidence type="ECO:0000313" key="9">
    <source>
        <dbReference type="Proteomes" id="UP000095284"/>
    </source>
</evidence>
<accession>A0A1I7S6N6</accession>
<dbReference type="PROSITE" id="PS51225">
    <property type="entry name" value="MARVEL"/>
    <property type="match status" value="1"/>
</dbReference>
<dbReference type="WBParaSite" id="BXY_0867400.1">
    <property type="protein sequence ID" value="BXY_0867400.1"/>
    <property type="gene ID" value="BXY_0867400"/>
</dbReference>
<feature type="domain" description="MARVEL" evidence="8">
    <location>
        <begin position="118"/>
        <end position="252"/>
    </location>
</feature>
<evidence type="ECO:0000256" key="6">
    <source>
        <dbReference type="SAM" id="MobiDB-lite"/>
    </source>
</evidence>
<keyword evidence="3 7" id="KW-1133">Transmembrane helix</keyword>
<evidence type="ECO:0000256" key="1">
    <source>
        <dbReference type="ARBA" id="ARBA00004141"/>
    </source>
</evidence>
<feature type="transmembrane region" description="Helical" evidence="7">
    <location>
        <begin position="194"/>
        <end position="212"/>
    </location>
</feature>
<proteinExistence type="predicted"/>
<evidence type="ECO:0000259" key="8">
    <source>
        <dbReference type="PROSITE" id="PS51225"/>
    </source>
</evidence>
<dbReference type="InterPro" id="IPR050578">
    <property type="entry name" value="MARVEL-CKLF_proteins"/>
</dbReference>
<feature type="compositionally biased region" description="Basic and acidic residues" evidence="6">
    <location>
        <begin position="45"/>
        <end position="59"/>
    </location>
</feature>
<organism evidence="9 10">
    <name type="scientific">Bursaphelenchus xylophilus</name>
    <name type="common">Pinewood nematode worm</name>
    <name type="synonym">Aphelenchoides xylophilus</name>
    <dbReference type="NCBI Taxonomy" id="6326"/>
    <lineage>
        <taxon>Eukaryota</taxon>
        <taxon>Metazoa</taxon>
        <taxon>Ecdysozoa</taxon>
        <taxon>Nematoda</taxon>
        <taxon>Chromadorea</taxon>
        <taxon>Rhabditida</taxon>
        <taxon>Tylenchina</taxon>
        <taxon>Tylenchomorpha</taxon>
        <taxon>Aphelenchoidea</taxon>
        <taxon>Aphelenchoididae</taxon>
        <taxon>Bursaphelenchus</taxon>
    </lineage>
</organism>
<name>A0A1I7S6N6_BURXY</name>
<evidence type="ECO:0000256" key="3">
    <source>
        <dbReference type="ARBA" id="ARBA00022989"/>
    </source>
</evidence>
<feature type="compositionally biased region" description="Polar residues" evidence="6">
    <location>
        <begin position="20"/>
        <end position="31"/>
    </location>
</feature>
<feature type="compositionally biased region" description="Polar residues" evidence="6">
    <location>
        <begin position="76"/>
        <end position="94"/>
    </location>
</feature>
<dbReference type="PANTHER" id="PTHR22776:SF52">
    <property type="entry name" value="MARVEL DOMAIN-CONTAINING PROTEIN"/>
    <property type="match status" value="1"/>
</dbReference>
<dbReference type="InterPro" id="IPR008253">
    <property type="entry name" value="Marvel"/>
</dbReference>
<feature type="compositionally biased region" description="Pro residues" evidence="6">
    <location>
        <begin position="1"/>
        <end position="10"/>
    </location>
</feature>
<evidence type="ECO:0000313" key="10">
    <source>
        <dbReference type="WBParaSite" id="BXY_0867400.1"/>
    </source>
</evidence>
<feature type="transmembrane region" description="Helical" evidence="7">
    <location>
        <begin position="118"/>
        <end position="144"/>
    </location>
</feature>
<keyword evidence="4 5" id="KW-0472">Membrane</keyword>
<feature type="transmembrane region" description="Helical" evidence="7">
    <location>
        <begin position="224"/>
        <end position="242"/>
    </location>
</feature>
<sequence>MIASSSPPPEENVDLDRSSRPASIKSNSSRPASRKDSSPASPERAPSEKTVELIERRPEVPSVQPVVGAEKKVESSKQGTKKATVQSKPSSKVSPLTTMQKKLNFIPKNQRGSLNTQFFATVPGVLKIAEVVLGFVAFVLAICADRNSTSSAWTEHITFESTIIAGVLLLGYIIFPHLTIDDEKNNNGLVVMELIFYAVNTVAYFISVWLMVHLSASWRADGRGAAIMGAILNVALTVLFGIETFIKYKTWKGEQVLQKPADKNHYPTNTSLSPDPEIV</sequence>
<feature type="region of interest" description="Disordered" evidence="6">
    <location>
        <begin position="1"/>
        <end position="94"/>
    </location>
</feature>
<evidence type="ECO:0000256" key="7">
    <source>
        <dbReference type="SAM" id="Phobius"/>
    </source>
</evidence>
<feature type="transmembrane region" description="Helical" evidence="7">
    <location>
        <begin position="156"/>
        <end position="174"/>
    </location>
</feature>
<comment type="subcellular location">
    <subcellularLocation>
        <location evidence="1">Membrane</location>
        <topology evidence="1">Multi-pass membrane protein</topology>
    </subcellularLocation>
</comment>
<dbReference type="Proteomes" id="UP000095284">
    <property type="component" value="Unplaced"/>
</dbReference>
<protein>
    <submittedName>
        <fullName evidence="10">MARVEL domain-containing protein</fullName>
    </submittedName>
</protein>
<dbReference type="PANTHER" id="PTHR22776">
    <property type="entry name" value="MARVEL-CONTAINING POTENTIAL LIPID RAFT-ASSOCIATED PROTEIN"/>
    <property type="match status" value="1"/>
</dbReference>
<evidence type="ECO:0000256" key="4">
    <source>
        <dbReference type="ARBA" id="ARBA00023136"/>
    </source>
</evidence>
<evidence type="ECO:0000256" key="5">
    <source>
        <dbReference type="PROSITE-ProRule" id="PRU00581"/>
    </source>
</evidence>
<keyword evidence="2 5" id="KW-0812">Transmembrane</keyword>
<dbReference type="AlphaFoldDB" id="A0A1I7S6N6"/>
<evidence type="ECO:0000256" key="2">
    <source>
        <dbReference type="ARBA" id="ARBA00022692"/>
    </source>
</evidence>
<dbReference type="GO" id="GO:0016020">
    <property type="term" value="C:membrane"/>
    <property type="evidence" value="ECO:0007669"/>
    <property type="project" value="UniProtKB-SubCell"/>
</dbReference>
<reference evidence="10" key="1">
    <citation type="submission" date="2016-11" db="UniProtKB">
        <authorList>
            <consortium name="WormBaseParasite"/>
        </authorList>
    </citation>
    <scope>IDENTIFICATION</scope>
</reference>